<feature type="chain" id="PRO_5045711519" description="DUF697 domain-containing protein" evidence="2">
    <location>
        <begin position="22"/>
        <end position="167"/>
    </location>
</feature>
<protein>
    <recommendedName>
        <fullName evidence="5">DUF697 domain-containing protein</fullName>
    </recommendedName>
</protein>
<dbReference type="EMBL" id="BPRB01000092">
    <property type="protein sequence ID" value="GJE59749.1"/>
    <property type="molecule type" value="Genomic_DNA"/>
</dbReference>
<keyword evidence="4" id="KW-1185">Reference proteome</keyword>
<reference evidence="3" key="1">
    <citation type="journal article" date="2021" name="Front. Microbiol.">
        <title>Comprehensive Comparative Genomics and Phenotyping of Methylobacterium Species.</title>
        <authorList>
            <person name="Alessa O."/>
            <person name="Ogura Y."/>
            <person name="Fujitani Y."/>
            <person name="Takami H."/>
            <person name="Hayashi T."/>
            <person name="Sahin N."/>
            <person name="Tani A."/>
        </authorList>
    </citation>
    <scope>NUCLEOTIDE SEQUENCE</scope>
    <source>
        <strain evidence="3">DSM 23632</strain>
    </source>
</reference>
<sequence>MIRMLTLAALALACASSPVLADAGAPATAVALPWGDWIVAFGQTAQAVLTPLLVALVTGLIARFAPMARYFVSKSVVEGMVRRVTDYALNAVAGAAKGRTLTVPVGSAVIAAAVQRAADQVPGFVVKAAGGLPGIAEKVFRRIALEEGATAANTLAPALAAAGLAAR</sequence>
<accession>A0ABQ4TYY2</accession>
<evidence type="ECO:0000313" key="3">
    <source>
        <dbReference type="EMBL" id="GJE59749.1"/>
    </source>
</evidence>
<dbReference type="RefSeq" id="WP_238182320.1">
    <property type="nucleotide sequence ID" value="NZ_BPRB01000092.1"/>
</dbReference>
<feature type="transmembrane region" description="Helical" evidence="1">
    <location>
        <begin position="45"/>
        <end position="65"/>
    </location>
</feature>
<evidence type="ECO:0008006" key="5">
    <source>
        <dbReference type="Google" id="ProtNLM"/>
    </source>
</evidence>
<keyword evidence="1" id="KW-0812">Transmembrane</keyword>
<comment type="caution">
    <text evidence="3">The sequence shown here is derived from an EMBL/GenBank/DDBJ whole genome shotgun (WGS) entry which is preliminary data.</text>
</comment>
<proteinExistence type="predicted"/>
<reference evidence="3" key="2">
    <citation type="submission" date="2021-08" db="EMBL/GenBank/DDBJ databases">
        <authorList>
            <person name="Tani A."/>
            <person name="Ola A."/>
            <person name="Ogura Y."/>
            <person name="Katsura K."/>
            <person name="Hayashi T."/>
        </authorList>
    </citation>
    <scope>NUCLEOTIDE SEQUENCE</scope>
    <source>
        <strain evidence="3">DSM 23632</strain>
    </source>
</reference>
<organism evidence="3 4">
    <name type="scientific">Methylobacterium trifolii</name>
    <dbReference type="NCBI Taxonomy" id="1003092"/>
    <lineage>
        <taxon>Bacteria</taxon>
        <taxon>Pseudomonadati</taxon>
        <taxon>Pseudomonadota</taxon>
        <taxon>Alphaproteobacteria</taxon>
        <taxon>Hyphomicrobiales</taxon>
        <taxon>Methylobacteriaceae</taxon>
        <taxon>Methylobacterium</taxon>
    </lineage>
</organism>
<keyword evidence="2" id="KW-0732">Signal</keyword>
<gene>
    <name evidence="3" type="ORF">MPOCJGCO_1851</name>
</gene>
<evidence type="ECO:0000313" key="4">
    <source>
        <dbReference type="Proteomes" id="UP001055057"/>
    </source>
</evidence>
<feature type="signal peptide" evidence="2">
    <location>
        <begin position="1"/>
        <end position="21"/>
    </location>
</feature>
<name>A0ABQ4TYY2_9HYPH</name>
<dbReference type="Proteomes" id="UP001055057">
    <property type="component" value="Unassembled WGS sequence"/>
</dbReference>
<keyword evidence="1" id="KW-0472">Membrane</keyword>
<evidence type="ECO:0000256" key="2">
    <source>
        <dbReference type="SAM" id="SignalP"/>
    </source>
</evidence>
<evidence type="ECO:0000256" key="1">
    <source>
        <dbReference type="SAM" id="Phobius"/>
    </source>
</evidence>
<keyword evidence="1" id="KW-1133">Transmembrane helix</keyword>